<evidence type="ECO:0000313" key="1">
    <source>
        <dbReference type="EMBL" id="SNQ59906.1"/>
    </source>
</evidence>
<dbReference type="Proteomes" id="UP000218615">
    <property type="component" value="Unassembled WGS sequence"/>
</dbReference>
<accession>A0A284VKU1</accession>
<dbReference type="SUPFAM" id="SSF88723">
    <property type="entry name" value="PIN domain-like"/>
    <property type="match status" value="1"/>
</dbReference>
<dbReference type="RefSeq" id="WP_096204204.1">
    <property type="nucleotide sequence ID" value="NZ_FZMP01000047.1"/>
</dbReference>
<gene>
    <name evidence="1" type="ORF">MNV_1400006</name>
</gene>
<protein>
    <submittedName>
        <fullName evidence="1">Uncharacterized protein</fullName>
    </submittedName>
</protein>
<reference evidence="2" key="1">
    <citation type="submission" date="2017-06" db="EMBL/GenBank/DDBJ databases">
        <authorList>
            <person name="Cremers G."/>
        </authorList>
    </citation>
    <scope>NUCLEOTIDE SEQUENCE [LARGE SCALE GENOMIC DNA]</scope>
</reference>
<keyword evidence="2" id="KW-1185">Reference proteome</keyword>
<dbReference type="EMBL" id="FZMP01000047">
    <property type="protein sequence ID" value="SNQ59906.1"/>
    <property type="molecule type" value="Genomic_DNA"/>
</dbReference>
<name>A0A284VKU1_9EURY</name>
<dbReference type="InterPro" id="IPR029060">
    <property type="entry name" value="PIN-like_dom_sf"/>
</dbReference>
<dbReference type="OrthoDB" id="380850at2157"/>
<proteinExistence type="predicted"/>
<dbReference type="AlphaFoldDB" id="A0A284VKU1"/>
<sequence length="218" mass="25280">MGKKIVIDACVAIDLNIPKINFLGEFLSCCNDDQILISSTNYGEIHDYTILRLLENSDNVEIIDDDNSAFDNFYSELKSLRLGLGRNDGHVLFRANESNAEFIVSSDFNVYDKARQFKKIKSLSYMNPMTTVTLLAYIYEQGKIGYSIFLDKTLRLYKYKEIDNMLEHLSEEDLNVSKPSQKEIIDEFKQSMKERFQDYKEPLITEFRHLLALGRLPT</sequence>
<evidence type="ECO:0000313" key="2">
    <source>
        <dbReference type="Proteomes" id="UP000218615"/>
    </source>
</evidence>
<organism evidence="1 2">
    <name type="scientific">Candidatus Methanoperedens nitratireducens</name>
    <dbReference type="NCBI Taxonomy" id="1392998"/>
    <lineage>
        <taxon>Archaea</taxon>
        <taxon>Methanobacteriati</taxon>
        <taxon>Methanobacteriota</taxon>
        <taxon>Stenosarchaea group</taxon>
        <taxon>Methanomicrobia</taxon>
        <taxon>Methanosarcinales</taxon>
        <taxon>ANME-2 cluster</taxon>
        <taxon>Candidatus Methanoperedentaceae</taxon>
        <taxon>Candidatus Methanoperedens</taxon>
    </lineage>
</organism>